<keyword evidence="2" id="KW-1185">Reference proteome</keyword>
<evidence type="ECO:0000313" key="1">
    <source>
        <dbReference type="EMBL" id="KAK9803931.1"/>
    </source>
</evidence>
<dbReference type="EMBL" id="JALJOR010000019">
    <property type="protein sequence ID" value="KAK9803931.1"/>
    <property type="molecule type" value="Genomic_DNA"/>
</dbReference>
<gene>
    <name evidence="1" type="ORF">WJX72_005991</name>
</gene>
<dbReference type="AlphaFoldDB" id="A0AAW1P2D0"/>
<evidence type="ECO:0000313" key="2">
    <source>
        <dbReference type="Proteomes" id="UP001489004"/>
    </source>
</evidence>
<proteinExistence type="predicted"/>
<organism evidence="1 2">
    <name type="scientific">[Myrmecia] bisecta</name>
    <dbReference type="NCBI Taxonomy" id="41462"/>
    <lineage>
        <taxon>Eukaryota</taxon>
        <taxon>Viridiplantae</taxon>
        <taxon>Chlorophyta</taxon>
        <taxon>core chlorophytes</taxon>
        <taxon>Trebouxiophyceae</taxon>
        <taxon>Trebouxiales</taxon>
        <taxon>Trebouxiaceae</taxon>
        <taxon>Myrmecia</taxon>
    </lineage>
</organism>
<protein>
    <submittedName>
        <fullName evidence="1">Uncharacterized protein</fullName>
    </submittedName>
</protein>
<reference evidence="1 2" key="1">
    <citation type="journal article" date="2024" name="Nat. Commun.">
        <title>Phylogenomics reveals the evolutionary origins of lichenization in chlorophyte algae.</title>
        <authorList>
            <person name="Puginier C."/>
            <person name="Libourel C."/>
            <person name="Otte J."/>
            <person name="Skaloud P."/>
            <person name="Haon M."/>
            <person name="Grisel S."/>
            <person name="Petersen M."/>
            <person name="Berrin J.G."/>
            <person name="Delaux P.M."/>
            <person name="Dal Grande F."/>
            <person name="Keller J."/>
        </authorList>
    </citation>
    <scope>NUCLEOTIDE SEQUENCE [LARGE SCALE GENOMIC DNA]</scope>
    <source>
        <strain evidence="1 2">SAG 2043</strain>
    </source>
</reference>
<sequence>MDGAAPLFLYLSMLEGWTVQKVARALDDNYLNRDADQHYNSNAVLERDVREFLESGACQQLRGTMAVECAVVENYNAFAAGFR</sequence>
<dbReference type="Proteomes" id="UP001489004">
    <property type="component" value="Unassembled WGS sequence"/>
</dbReference>
<accession>A0AAW1P2D0</accession>
<name>A0AAW1P2D0_9CHLO</name>
<comment type="caution">
    <text evidence="1">The sequence shown here is derived from an EMBL/GenBank/DDBJ whole genome shotgun (WGS) entry which is preliminary data.</text>
</comment>